<organism evidence="1 2">
    <name type="scientific">Ophiocordyceps polyrhachis-furcata BCC 54312</name>
    <dbReference type="NCBI Taxonomy" id="1330021"/>
    <lineage>
        <taxon>Eukaryota</taxon>
        <taxon>Fungi</taxon>
        <taxon>Dikarya</taxon>
        <taxon>Ascomycota</taxon>
        <taxon>Pezizomycotina</taxon>
        <taxon>Sordariomycetes</taxon>
        <taxon>Hypocreomycetidae</taxon>
        <taxon>Hypocreales</taxon>
        <taxon>Ophiocordycipitaceae</taxon>
        <taxon>Ophiocordyceps</taxon>
    </lineage>
</organism>
<gene>
    <name evidence="1" type="ORF">L249_7523</name>
</gene>
<feature type="non-terminal residue" evidence="1">
    <location>
        <position position="210"/>
    </location>
</feature>
<comment type="caution">
    <text evidence="1">The sequence shown here is derived from an EMBL/GenBank/DDBJ whole genome shotgun (WGS) entry which is preliminary data.</text>
</comment>
<dbReference type="OrthoDB" id="4779840at2759"/>
<reference evidence="1 2" key="1">
    <citation type="journal article" date="2015" name="BMC Genomics">
        <title>Insights from the genome of Ophiocordyceps polyrhachis-furcata to pathogenicity and host specificity in insect fungi.</title>
        <authorList>
            <person name="Wichadakul D."/>
            <person name="Kobmoo N."/>
            <person name="Ingsriswang S."/>
            <person name="Tangphatsornruang S."/>
            <person name="Chantasingh D."/>
            <person name="Luangsa-ard J.J."/>
            <person name="Eurwilaichitr L."/>
        </authorList>
    </citation>
    <scope>NUCLEOTIDE SEQUENCE [LARGE SCALE GENOMIC DNA]</scope>
    <source>
        <strain evidence="1 2">BCC 54312</strain>
    </source>
</reference>
<dbReference type="EMBL" id="LKCN02000010">
    <property type="protein sequence ID" value="RCI11431.1"/>
    <property type="molecule type" value="Genomic_DNA"/>
</dbReference>
<protein>
    <submittedName>
        <fullName evidence="1">Uncharacterized protein</fullName>
    </submittedName>
</protein>
<proteinExistence type="predicted"/>
<evidence type="ECO:0000313" key="1">
    <source>
        <dbReference type="EMBL" id="RCI11431.1"/>
    </source>
</evidence>
<name>A0A367LAI8_9HYPO</name>
<sequence>MLLTTTWHPKLLRTVYDYFLPRTRKSYHSSYRYCAILSFQVYCSALSSRSDSSDRCDTLFPASHNGSNYYRNAKHLYSVKDENLMPLLLEEKDAFYDIINALYSNAALTPAERPGLEPNTENYKVDRILNICKIKRSKGTARTEYLTTRIANVFLIITILIPKILNYYPITTICRRILLLVAKRVKLRQLLLPPLPYCYPAEADLYYRPL</sequence>
<dbReference type="AlphaFoldDB" id="A0A367LAI8"/>
<keyword evidence="2" id="KW-1185">Reference proteome</keyword>
<dbReference type="Proteomes" id="UP000253664">
    <property type="component" value="Unassembled WGS sequence"/>
</dbReference>
<evidence type="ECO:0000313" key="2">
    <source>
        <dbReference type="Proteomes" id="UP000253664"/>
    </source>
</evidence>
<accession>A0A367LAI8</accession>